<proteinExistence type="predicted"/>
<organism evidence="1 2">
    <name type="scientific">Barnesiella viscericola</name>
    <dbReference type="NCBI Taxonomy" id="397865"/>
    <lineage>
        <taxon>Bacteria</taxon>
        <taxon>Pseudomonadati</taxon>
        <taxon>Bacteroidota</taxon>
        <taxon>Bacteroidia</taxon>
        <taxon>Bacteroidales</taxon>
        <taxon>Barnesiellaceae</taxon>
        <taxon>Barnesiella</taxon>
    </lineage>
</organism>
<reference evidence="1" key="1">
    <citation type="journal article" date="2021" name="PeerJ">
        <title>Extensive microbial diversity within the chicken gut microbiome revealed by metagenomics and culture.</title>
        <authorList>
            <person name="Gilroy R."/>
            <person name="Ravi A."/>
            <person name="Getino M."/>
            <person name="Pursley I."/>
            <person name="Horton D.L."/>
            <person name="Alikhan N.F."/>
            <person name="Baker D."/>
            <person name="Gharbi K."/>
            <person name="Hall N."/>
            <person name="Watson M."/>
            <person name="Adriaenssens E.M."/>
            <person name="Foster-Nyarko E."/>
            <person name="Jarju S."/>
            <person name="Secka A."/>
            <person name="Antonio M."/>
            <person name="Oren A."/>
            <person name="Chaudhuri R.R."/>
            <person name="La Ragione R."/>
            <person name="Hildebrand F."/>
            <person name="Pallen M.J."/>
        </authorList>
    </citation>
    <scope>NUCLEOTIDE SEQUENCE</scope>
    <source>
        <strain evidence="1">CHK121-7720</strain>
    </source>
</reference>
<dbReference type="Gene3D" id="2.80.10.50">
    <property type="match status" value="2"/>
</dbReference>
<reference evidence="1" key="2">
    <citation type="submission" date="2021-09" db="EMBL/GenBank/DDBJ databases">
        <authorList>
            <person name="Gilroy R."/>
        </authorList>
    </citation>
    <scope>NUCLEOTIDE SEQUENCE</scope>
    <source>
        <strain evidence="1">CHK121-7720</strain>
    </source>
</reference>
<gene>
    <name evidence="1" type="ORF">K8U91_05120</name>
</gene>
<sequence>MKKLALLFISVGVYLGFIQAAVPGISPVISDDTHETWYILQFKNSGKVIQDMGDNEKLQIVKQVNWSDDQLWKIVAADTEGEYQLVGKSGRKIALIEGGPGYADSNRYGASSTLATNFKINYCGSFVFDFERVGSPNHESLNKKESGDGGEVGEWTNKDNSSDNHIYLALPKEMPKISDADQEYWYNIIFERSQAKEATQIKAFTYKGEDTNLQQELLNTTNYNQLWKIVRTENADNEYYIVNKNGSYISIAHADEIDGGGRKYQATQDVSKAEAFAIESIDSKLSAWTIRRISAVETTTPEGVKKDHKWMNDQQGGTICEYDQDDAGAGIRFIEVTALREMPKISDENTNYWYNLLFVSNQENGKTVITYQGEDQDLRQEAYVEDETDQWWRFVAVPDSEDEYYIENKNNAKITLSHADEEYTGNRIYQASVTTTPVKFKLGGGYADYTTWSLLRSGMEKYECMNNKADGTVCEWYQNDVRSALQFLFVKEEDGEGSSSALPNQLVNQTSITVDGATIRIDGEGIRHISVYTITGQPLYHQVSAHELTVTSAGCYIIQIARNDGQSEVKKVIVK</sequence>
<dbReference type="Proteomes" id="UP000757103">
    <property type="component" value="Unassembled WGS sequence"/>
</dbReference>
<name>A0A921MR32_9BACT</name>
<dbReference type="EMBL" id="DYUD01000016">
    <property type="protein sequence ID" value="HJG88842.1"/>
    <property type="molecule type" value="Genomic_DNA"/>
</dbReference>
<accession>A0A921MR32</accession>
<evidence type="ECO:0000313" key="2">
    <source>
        <dbReference type="Proteomes" id="UP000757103"/>
    </source>
</evidence>
<comment type="caution">
    <text evidence="1">The sequence shown here is derived from an EMBL/GenBank/DDBJ whole genome shotgun (WGS) entry which is preliminary data.</text>
</comment>
<evidence type="ECO:0000313" key="1">
    <source>
        <dbReference type="EMBL" id="HJG88842.1"/>
    </source>
</evidence>
<protein>
    <submittedName>
        <fullName evidence="1">T9SS type A sorting domain-containing protein</fullName>
    </submittedName>
</protein>
<dbReference type="AlphaFoldDB" id="A0A921MR32"/>
<dbReference type="RefSeq" id="WP_272960431.1">
    <property type="nucleotide sequence ID" value="NZ_CAKMIC010000016.1"/>
</dbReference>